<evidence type="ECO:0000256" key="1">
    <source>
        <dbReference type="ARBA" id="ARBA00004211"/>
    </source>
</evidence>
<keyword evidence="6 9" id="KW-0472">Membrane</keyword>
<sequence>MADALYNDYKNNCQEYIKTVSYTEKILQDNSSDKHKLLNIYEKAIKSAENMFKRMQLEVEANSLIGNKDADLNDLHREITEYKGKLNLLKQSFLAKEREKNEMSNSYDDRVLLLSDVDLLEQGDIYINQSKILLTNSEHISNDVLQNLSRQRDCIKKGLYNMPFITNKLDQAKYLMHLLKKKQLLNKYRLYIIFILIFLTFVFVSGVKYRRYVKGLNRELTQPAGSPLHNFMGNAKEVKGDQTPASPQTVGAAQPDNNQKGKPQNGKEANMIVYDFIEKKKDTMGGSSTVGGGGTAGSDAQGGSAITRPPNGEGGSSSIGSSSSGSGSGSSGDESTRKERQTESSPPGGHAKRRSKGDKKEVNQNGHAEKGQTEKDQMEKEEPHRSEPLREGSKVGPN</sequence>
<evidence type="ECO:0000256" key="5">
    <source>
        <dbReference type="ARBA" id="ARBA00022989"/>
    </source>
</evidence>
<dbReference type="Gene3D" id="1.20.5.110">
    <property type="match status" value="1"/>
</dbReference>
<gene>
    <name evidence="10" type="ORF">PVIIG_01424</name>
</gene>
<dbReference type="PANTHER" id="PTHR21230">
    <property type="entry name" value="VESICLE TRANSPORT V-SNARE PROTEIN VTI1-RELATED"/>
    <property type="match status" value="1"/>
</dbReference>
<dbReference type="GO" id="GO:0005789">
    <property type="term" value="C:endoplasmic reticulum membrane"/>
    <property type="evidence" value="ECO:0007669"/>
    <property type="project" value="TreeGrafter"/>
</dbReference>
<evidence type="ECO:0000256" key="8">
    <source>
        <dbReference type="SAM" id="MobiDB-lite"/>
    </source>
</evidence>
<feature type="region of interest" description="Disordered" evidence="8">
    <location>
        <begin position="224"/>
        <end position="268"/>
    </location>
</feature>
<reference evidence="10 11" key="1">
    <citation type="submission" date="2011-08" db="EMBL/GenBank/DDBJ databases">
        <title>The Genome Sequence of Plasmodium vivax India VII.</title>
        <authorList>
            <consortium name="The Broad Institute Genome Sequencing Platform"/>
            <consortium name="The Broad Institute Genome Sequencing Center for Infectious Disease"/>
            <person name="Neafsey D."/>
            <person name="Carlton J."/>
            <person name="Barnwell J."/>
            <person name="Collins W."/>
            <person name="Escalante A."/>
            <person name="Mullikin J."/>
            <person name="Saul A."/>
            <person name="Guigo R."/>
            <person name="Camara F."/>
            <person name="Young S.K."/>
            <person name="Zeng Q."/>
            <person name="Gargeya S."/>
            <person name="Fitzgerald M."/>
            <person name="Haas B."/>
            <person name="Abouelleil A."/>
            <person name="Alvarado L."/>
            <person name="Arachchi H.M."/>
            <person name="Berlin A."/>
            <person name="Brown A."/>
            <person name="Chapman S.B."/>
            <person name="Chen Z."/>
            <person name="Dunbar C."/>
            <person name="Freedman E."/>
            <person name="Gearin G."/>
            <person name="Gellesch M."/>
            <person name="Goldberg J."/>
            <person name="Griggs A."/>
            <person name="Gujja S."/>
            <person name="Heiman D."/>
            <person name="Howarth C."/>
            <person name="Larson L."/>
            <person name="Lui A."/>
            <person name="MacDonald P.J.P."/>
            <person name="Montmayeur A."/>
            <person name="Murphy C."/>
            <person name="Neiman D."/>
            <person name="Pearson M."/>
            <person name="Priest M."/>
            <person name="Roberts A."/>
            <person name="Saif S."/>
            <person name="Shea T."/>
            <person name="Shenoy N."/>
            <person name="Sisk P."/>
            <person name="Stolte C."/>
            <person name="Sykes S."/>
            <person name="Wortman J."/>
            <person name="Nusbaum C."/>
            <person name="Birren B."/>
        </authorList>
    </citation>
    <scope>NUCLEOTIDE SEQUENCE [LARGE SCALE GENOMIC DNA]</scope>
    <source>
        <strain evidence="10 11">India VII</strain>
    </source>
</reference>
<feature type="compositionally biased region" description="Polar residues" evidence="8">
    <location>
        <begin position="243"/>
        <end position="262"/>
    </location>
</feature>
<dbReference type="GO" id="GO:0006906">
    <property type="term" value="P:vesicle fusion"/>
    <property type="evidence" value="ECO:0007669"/>
    <property type="project" value="TreeGrafter"/>
</dbReference>
<dbReference type="EMBL" id="KQ234389">
    <property type="protein sequence ID" value="KMZ77454.1"/>
    <property type="molecule type" value="Genomic_DNA"/>
</dbReference>
<proteinExistence type="predicted"/>
<organism evidence="10 11">
    <name type="scientific">Plasmodium vivax India VII</name>
    <dbReference type="NCBI Taxonomy" id="1077284"/>
    <lineage>
        <taxon>Eukaryota</taxon>
        <taxon>Sar</taxon>
        <taxon>Alveolata</taxon>
        <taxon>Apicomplexa</taxon>
        <taxon>Aconoidasida</taxon>
        <taxon>Haemosporida</taxon>
        <taxon>Plasmodiidae</taxon>
        <taxon>Plasmodium</taxon>
        <taxon>Plasmodium (Plasmodium)</taxon>
    </lineage>
</organism>
<dbReference type="GO" id="GO:0015031">
    <property type="term" value="P:protein transport"/>
    <property type="evidence" value="ECO:0007669"/>
    <property type="project" value="UniProtKB-KW"/>
</dbReference>
<dbReference type="GO" id="GO:0005484">
    <property type="term" value="F:SNAP receptor activity"/>
    <property type="evidence" value="ECO:0007669"/>
    <property type="project" value="TreeGrafter"/>
</dbReference>
<protein>
    <submittedName>
        <fullName evidence="10">Uncharacterized protein</fullName>
    </submittedName>
</protein>
<keyword evidence="5 9" id="KW-1133">Transmembrane helix</keyword>
<feature type="compositionally biased region" description="Basic and acidic residues" evidence="8">
    <location>
        <begin position="358"/>
        <end position="398"/>
    </location>
</feature>
<dbReference type="GO" id="GO:0005794">
    <property type="term" value="C:Golgi apparatus"/>
    <property type="evidence" value="ECO:0007669"/>
    <property type="project" value="TreeGrafter"/>
</dbReference>
<dbReference type="AlphaFoldDB" id="A0A0J9S3S5"/>
<evidence type="ECO:0000256" key="2">
    <source>
        <dbReference type="ARBA" id="ARBA00022448"/>
    </source>
</evidence>
<feature type="coiled-coil region" evidence="7">
    <location>
        <begin position="38"/>
        <end position="92"/>
    </location>
</feature>
<keyword evidence="4" id="KW-0653">Protein transport</keyword>
<comment type="subcellular location">
    <subcellularLocation>
        <location evidence="1">Membrane</location>
        <topology evidence="1">Single-pass type IV membrane protein</topology>
    </subcellularLocation>
</comment>
<evidence type="ECO:0000256" key="4">
    <source>
        <dbReference type="ARBA" id="ARBA00022927"/>
    </source>
</evidence>
<feature type="region of interest" description="Disordered" evidence="8">
    <location>
        <begin position="284"/>
        <end position="398"/>
    </location>
</feature>
<evidence type="ECO:0000313" key="11">
    <source>
        <dbReference type="Proteomes" id="UP000053562"/>
    </source>
</evidence>
<dbReference type="PANTHER" id="PTHR21230:SF1">
    <property type="entry name" value="GOLGI SNAP RECEPTOR COMPLEX MEMBER 2"/>
    <property type="match status" value="1"/>
</dbReference>
<dbReference type="Proteomes" id="UP000053562">
    <property type="component" value="Unassembled WGS sequence"/>
</dbReference>
<dbReference type="OrthoDB" id="385338at2759"/>
<evidence type="ECO:0000256" key="6">
    <source>
        <dbReference type="ARBA" id="ARBA00023136"/>
    </source>
</evidence>
<keyword evidence="2" id="KW-0813">Transport</keyword>
<evidence type="ECO:0000256" key="7">
    <source>
        <dbReference type="SAM" id="Coils"/>
    </source>
</evidence>
<dbReference type="GO" id="GO:0031201">
    <property type="term" value="C:SNARE complex"/>
    <property type="evidence" value="ECO:0007669"/>
    <property type="project" value="TreeGrafter"/>
</dbReference>
<evidence type="ECO:0000313" key="10">
    <source>
        <dbReference type="EMBL" id="KMZ77454.1"/>
    </source>
</evidence>
<name>A0A0J9S3S5_PLAVI</name>
<dbReference type="GO" id="GO:0012507">
    <property type="term" value="C:ER to Golgi transport vesicle membrane"/>
    <property type="evidence" value="ECO:0007669"/>
    <property type="project" value="TreeGrafter"/>
</dbReference>
<accession>A0A0J9S3S5</accession>
<dbReference type="GO" id="GO:0000149">
    <property type="term" value="F:SNARE binding"/>
    <property type="evidence" value="ECO:0007669"/>
    <property type="project" value="TreeGrafter"/>
</dbReference>
<keyword evidence="7" id="KW-0175">Coiled coil</keyword>
<dbReference type="GO" id="GO:0031902">
    <property type="term" value="C:late endosome membrane"/>
    <property type="evidence" value="ECO:0007669"/>
    <property type="project" value="TreeGrafter"/>
</dbReference>
<feature type="transmembrane region" description="Helical" evidence="9">
    <location>
        <begin position="188"/>
        <end position="207"/>
    </location>
</feature>
<evidence type="ECO:0000256" key="3">
    <source>
        <dbReference type="ARBA" id="ARBA00022692"/>
    </source>
</evidence>
<evidence type="ECO:0000256" key="9">
    <source>
        <dbReference type="SAM" id="Phobius"/>
    </source>
</evidence>
<keyword evidence="3 9" id="KW-0812">Transmembrane</keyword>